<dbReference type="PANTHER" id="PTHR35457">
    <property type="entry name" value="HEME A SYNTHASE"/>
    <property type="match status" value="1"/>
</dbReference>
<dbReference type="GO" id="GO:0006784">
    <property type="term" value="P:heme A biosynthetic process"/>
    <property type="evidence" value="ECO:0007669"/>
    <property type="project" value="InterPro"/>
</dbReference>
<feature type="transmembrane region" description="Helical" evidence="12">
    <location>
        <begin position="250"/>
        <end position="270"/>
    </location>
</feature>
<feature type="transmembrane region" description="Helical" evidence="12">
    <location>
        <begin position="104"/>
        <end position="128"/>
    </location>
</feature>
<evidence type="ECO:0000256" key="12">
    <source>
        <dbReference type="SAM" id="Phobius"/>
    </source>
</evidence>
<dbReference type="GO" id="GO:0046872">
    <property type="term" value="F:metal ion binding"/>
    <property type="evidence" value="ECO:0007669"/>
    <property type="project" value="UniProtKB-KW"/>
</dbReference>
<evidence type="ECO:0000256" key="6">
    <source>
        <dbReference type="ARBA" id="ARBA00023002"/>
    </source>
</evidence>
<evidence type="ECO:0000256" key="8">
    <source>
        <dbReference type="ARBA" id="ARBA00023133"/>
    </source>
</evidence>
<dbReference type="InterPro" id="IPR003780">
    <property type="entry name" value="COX15/CtaA_fam"/>
</dbReference>
<dbReference type="EMBL" id="CAFBMC010000005">
    <property type="protein sequence ID" value="CAB4888745.1"/>
    <property type="molecule type" value="Genomic_DNA"/>
</dbReference>
<evidence type="ECO:0000256" key="11">
    <source>
        <dbReference type="ARBA" id="ARBA00023444"/>
    </source>
</evidence>
<dbReference type="GO" id="GO:0016020">
    <property type="term" value="C:membrane"/>
    <property type="evidence" value="ECO:0007669"/>
    <property type="project" value="UniProtKB-SubCell"/>
</dbReference>
<proteinExistence type="predicted"/>
<dbReference type="PANTHER" id="PTHR35457:SF1">
    <property type="entry name" value="HEME A SYNTHASE"/>
    <property type="match status" value="1"/>
</dbReference>
<keyword evidence="3 12" id="KW-0812">Transmembrane</keyword>
<evidence type="ECO:0000256" key="2">
    <source>
        <dbReference type="ARBA" id="ARBA00022475"/>
    </source>
</evidence>
<evidence type="ECO:0000313" key="13">
    <source>
        <dbReference type="EMBL" id="CAB4888745.1"/>
    </source>
</evidence>
<keyword evidence="8" id="KW-0350">Heme biosynthesis</keyword>
<evidence type="ECO:0000256" key="3">
    <source>
        <dbReference type="ARBA" id="ARBA00022692"/>
    </source>
</evidence>
<feature type="transmembrane region" description="Helical" evidence="12">
    <location>
        <begin position="134"/>
        <end position="155"/>
    </location>
</feature>
<evidence type="ECO:0000256" key="9">
    <source>
        <dbReference type="ARBA" id="ARBA00023136"/>
    </source>
</evidence>
<keyword evidence="4" id="KW-0479">Metal-binding</keyword>
<feature type="transmembrane region" description="Helical" evidence="12">
    <location>
        <begin position="276"/>
        <end position="296"/>
    </location>
</feature>
<reference evidence="13" key="1">
    <citation type="submission" date="2020-05" db="EMBL/GenBank/DDBJ databases">
        <authorList>
            <person name="Chiriac C."/>
            <person name="Salcher M."/>
            <person name="Ghai R."/>
            <person name="Kavagutti S V."/>
        </authorList>
    </citation>
    <scope>NUCLEOTIDE SEQUENCE</scope>
</reference>
<keyword evidence="9 12" id="KW-0472">Membrane</keyword>
<evidence type="ECO:0000256" key="10">
    <source>
        <dbReference type="ARBA" id="ARBA00023157"/>
    </source>
</evidence>
<protein>
    <submittedName>
        <fullName evidence="13">Unannotated protein</fullName>
    </submittedName>
</protein>
<evidence type="ECO:0000256" key="5">
    <source>
        <dbReference type="ARBA" id="ARBA00022989"/>
    </source>
</evidence>
<feature type="transmembrane region" description="Helical" evidence="12">
    <location>
        <begin position="176"/>
        <end position="196"/>
    </location>
</feature>
<feature type="transmembrane region" description="Helical" evidence="12">
    <location>
        <begin position="12"/>
        <end position="31"/>
    </location>
</feature>
<comment type="subcellular location">
    <subcellularLocation>
        <location evidence="1">Membrane</location>
        <topology evidence="1">Multi-pass membrane protein</topology>
    </subcellularLocation>
</comment>
<evidence type="ECO:0000256" key="1">
    <source>
        <dbReference type="ARBA" id="ARBA00004141"/>
    </source>
</evidence>
<evidence type="ECO:0000313" key="14">
    <source>
        <dbReference type="EMBL" id="CAB5034793.1"/>
    </source>
</evidence>
<comment type="pathway">
    <text evidence="11">Porphyrin-containing compound metabolism.</text>
</comment>
<dbReference type="AlphaFoldDB" id="A0A6J7F5L2"/>
<keyword evidence="7" id="KW-0408">Iron</keyword>
<feature type="transmembrane region" description="Helical" evidence="12">
    <location>
        <begin position="71"/>
        <end position="89"/>
    </location>
</feature>
<keyword evidence="10" id="KW-1015">Disulfide bond</keyword>
<sequence>MTSQRAGRKTRGIYIANLVAQAAIVVTGATVRVTGSGLGCPTWPQCVEGSYVPTVHQEQAWHKYVEFGNRSLTFILVVLAAAALVAAIVDQRRRVANGGQSRKVLLALAAIPILGTFAQAILGGITVLTGLSPLTVASHFGVSMLLIAGCVALVVRSGDQGDAQASLLVRTEIRKLTWTLVGVTALVVMLGTIVTGSGPHSGDAKAENRFNFDPRMVSWMHADVVLLFIGLLIALLLALHLTNAPRRAILLAWLLVGISVAQATVGYTQYFTGLPILLVLIHVTGAVGLWITMLFMPSTERVRGPVHV</sequence>
<evidence type="ECO:0000256" key="7">
    <source>
        <dbReference type="ARBA" id="ARBA00023004"/>
    </source>
</evidence>
<name>A0A6J7F5L2_9ZZZZ</name>
<keyword evidence="6" id="KW-0560">Oxidoreductase</keyword>
<keyword evidence="2" id="KW-1003">Cell membrane</keyword>
<accession>A0A6J7F5L2</accession>
<keyword evidence="5 12" id="KW-1133">Transmembrane helix</keyword>
<dbReference type="GO" id="GO:0016491">
    <property type="term" value="F:oxidoreductase activity"/>
    <property type="evidence" value="ECO:0007669"/>
    <property type="project" value="UniProtKB-KW"/>
</dbReference>
<feature type="transmembrane region" description="Helical" evidence="12">
    <location>
        <begin position="216"/>
        <end position="238"/>
    </location>
</feature>
<gene>
    <name evidence="13" type="ORF">UFOPK3495_00166</name>
    <name evidence="14" type="ORF">UFOPK4237_00212</name>
</gene>
<dbReference type="Pfam" id="PF02628">
    <property type="entry name" value="COX15-CtaA"/>
    <property type="match status" value="1"/>
</dbReference>
<organism evidence="13">
    <name type="scientific">freshwater metagenome</name>
    <dbReference type="NCBI Taxonomy" id="449393"/>
    <lineage>
        <taxon>unclassified sequences</taxon>
        <taxon>metagenomes</taxon>
        <taxon>ecological metagenomes</taxon>
    </lineage>
</organism>
<dbReference type="EMBL" id="CAFBPZ010000007">
    <property type="protein sequence ID" value="CAB5034793.1"/>
    <property type="molecule type" value="Genomic_DNA"/>
</dbReference>
<dbReference type="InterPro" id="IPR050450">
    <property type="entry name" value="COX15/CtaA_HemeA_synthase"/>
</dbReference>
<evidence type="ECO:0000256" key="4">
    <source>
        <dbReference type="ARBA" id="ARBA00022723"/>
    </source>
</evidence>